<reference evidence="3" key="4">
    <citation type="submission" date="2023-01" db="EMBL/GenBank/DDBJ databases">
        <title>Draft genome sequence of Methylobacterium oxalidis strain NBRC 107715.</title>
        <authorList>
            <person name="Sun Q."/>
            <person name="Mori K."/>
        </authorList>
    </citation>
    <scope>NUCLEOTIDE SEQUENCE</scope>
    <source>
        <strain evidence="3">NBRC 107715</strain>
    </source>
</reference>
<gene>
    <name evidence="3" type="ORF">GCM10007888_39040</name>
    <name evidence="2" type="ORF">MOX02_45200</name>
</gene>
<proteinExistence type="predicted"/>
<reference evidence="5" key="2">
    <citation type="journal article" date="2019" name="Int. J. Syst. Evol. Microbiol.">
        <title>The Global Catalogue of Microorganisms (GCM) 10K type strain sequencing project: providing services to taxonomists for standard genome sequencing and annotation.</title>
        <authorList>
            <consortium name="The Broad Institute Genomics Platform"/>
            <consortium name="The Broad Institute Genome Sequencing Center for Infectious Disease"/>
            <person name="Wu L."/>
            <person name="Ma J."/>
        </authorList>
    </citation>
    <scope>NUCLEOTIDE SEQUENCE [LARGE SCALE GENOMIC DNA]</scope>
    <source>
        <strain evidence="5">NBRC 107715</strain>
    </source>
</reference>
<reference evidence="3" key="1">
    <citation type="journal article" date="2014" name="Int. J. Syst. Evol. Microbiol.">
        <title>Complete genome of a new Firmicutes species belonging to the dominant human colonic microbiota ('Ruminococcus bicirculans') reveals two chromosomes and a selective capacity to utilize plant glucans.</title>
        <authorList>
            <consortium name="NISC Comparative Sequencing Program"/>
            <person name="Wegmann U."/>
            <person name="Louis P."/>
            <person name="Goesmann A."/>
            <person name="Henrissat B."/>
            <person name="Duncan S.H."/>
            <person name="Flint H.J."/>
        </authorList>
    </citation>
    <scope>NUCLEOTIDE SEQUENCE</scope>
    <source>
        <strain evidence="3">NBRC 107715</strain>
    </source>
</reference>
<evidence type="ECO:0000313" key="4">
    <source>
        <dbReference type="Proteomes" id="UP000321960"/>
    </source>
</evidence>
<dbReference type="RefSeq" id="WP_147028027.1">
    <property type="nucleotide sequence ID" value="NZ_BJZU01000104.1"/>
</dbReference>
<dbReference type="Proteomes" id="UP001156856">
    <property type="component" value="Unassembled WGS sequence"/>
</dbReference>
<dbReference type="AlphaFoldDB" id="A0A512J956"/>
<keyword evidence="1" id="KW-0812">Transmembrane</keyword>
<sequence length="89" mass="9682">MPKPTQPSVFSTALREMVRVTFVFLTHLLVAALVIGLAWAVEHHLPAFFEISDPLLLGVVPLQAVTMSAAMFVAVAVILWAPFAALRAR</sequence>
<dbReference type="EMBL" id="BSPK01000072">
    <property type="protein sequence ID" value="GLS65522.1"/>
    <property type="molecule type" value="Genomic_DNA"/>
</dbReference>
<comment type="caution">
    <text evidence="2">The sequence shown here is derived from an EMBL/GenBank/DDBJ whole genome shotgun (WGS) entry which is preliminary data.</text>
</comment>
<protein>
    <submittedName>
        <fullName evidence="2">Uncharacterized protein</fullName>
    </submittedName>
</protein>
<reference evidence="2 4" key="3">
    <citation type="submission" date="2019-07" db="EMBL/GenBank/DDBJ databases">
        <title>Whole genome shotgun sequence of Methylobacterium oxalidis NBRC 107715.</title>
        <authorList>
            <person name="Hosoyama A."/>
            <person name="Uohara A."/>
            <person name="Ohji S."/>
            <person name="Ichikawa N."/>
        </authorList>
    </citation>
    <scope>NUCLEOTIDE SEQUENCE [LARGE SCALE GENOMIC DNA]</scope>
    <source>
        <strain evidence="2 4">NBRC 107715</strain>
    </source>
</reference>
<accession>A0A512J956</accession>
<organism evidence="2 4">
    <name type="scientific">Methylobacterium oxalidis</name>
    <dbReference type="NCBI Taxonomy" id="944322"/>
    <lineage>
        <taxon>Bacteria</taxon>
        <taxon>Pseudomonadati</taxon>
        <taxon>Pseudomonadota</taxon>
        <taxon>Alphaproteobacteria</taxon>
        <taxon>Hyphomicrobiales</taxon>
        <taxon>Methylobacteriaceae</taxon>
        <taxon>Methylobacterium</taxon>
    </lineage>
</organism>
<name>A0A512J956_9HYPH</name>
<feature type="transmembrane region" description="Helical" evidence="1">
    <location>
        <begin position="61"/>
        <end position="86"/>
    </location>
</feature>
<dbReference type="EMBL" id="BJZU01000104">
    <property type="protein sequence ID" value="GEP06482.1"/>
    <property type="molecule type" value="Genomic_DNA"/>
</dbReference>
<keyword evidence="5" id="KW-1185">Reference proteome</keyword>
<evidence type="ECO:0000313" key="3">
    <source>
        <dbReference type="EMBL" id="GLS65522.1"/>
    </source>
</evidence>
<dbReference type="Proteomes" id="UP000321960">
    <property type="component" value="Unassembled WGS sequence"/>
</dbReference>
<keyword evidence="1" id="KW-1133">Transmembrane helix</keyword>
<evidence type="ECO:0000256" key="1">
    <source>
        <dbReference type="SAM" id="Phobius"/>
    </source>
</evidence>
<evidence type="ECO:0000313" key="2">
    <source>
        <dbReference type="EMBL" id="GEP06482.1"/>
    </source>
</evidence>
<keyword evidence="1" id="KW-0472">Membrane</keyword>
<feature type="transmembrane region" description="Helical" evidence="1">
    <location>
        <begin position="20"/>
        <end position="41"/>
    </location>
</feature>
<evidence type="ECO:0000313" key="5">
    <source>
        <dbReference type="Proteomes" id="UP001156856"/>
    </source>
</evidence>